<organism evidence="3 4">
    <name type="scientific">Amniculicola lignicola CBS 123094</name>
    <dbReference type="NCBI Taxonomy" id="1392246"/>
    <lineage>
        <taxon>Eukaryota</taxon>
        <taxon>Fungi</taxon>
        <taxon>Dikarya</taxon>
        <taxon>Ascomycota</taxon>
        <taxon>Pezizomycotina</taxon>
        <taxon>Dothideomycetes</taxon>
        <taxon>Pleosporomycetidae</taxon>
        <taxon>Pleosporales</taxon>
        <taxon>Amniculicolaceae</taxon>
        <taxon>Amniculicola</taxon>
    </lineage>
</organism>
<dbReference type="PANTHER" id="PTHR10039:SF16">
    <property type="entry name" value="GPI INOSITOL-DEACYLASE"/>
    <property type="match status" value="1"/>
</dbReference>
<keyword evidence="1" id="KW-0677">Repeat</keyword>
<dbReference type="AlphaFoldDB" id="A0A6A5WY66"/>
<dbReference type="SUPFAM" id="SSF52540">
    <property type="entry name" value="P-loop containing nucleoside triphosphate hydrolases"/>
    <property type="match status" value="1"/>
</dbReference>
<gene>
    <name evidence="3" type="ORF">P154DRAFT_482839</name>
</gene>
<dbReference type="Gene3D" id="3.40.50.300">
    <property type="entry name" value="P-loop containing nucleotide triphosphate hydrolases"/>
    <property type="match status" value="1"/>
</dbReference>
<dbReference type="OrthoDB" id="1577640at2759"/>
<evidence type="ECO:0000313" key="4">
    <source>
        <dbReference type="Proteomes" id="UP000799779"/>
    </source>
</evidence>
<feature type="non-terminal residue" evidence="3">
    <location>
        <position position="583"/>
    </location>
</feature>
<evidence type="ECO:0000256" key="1">
    <source>
        <dbReference type="ARBA" id="ARBA00022737"/>
    </source>
</evidence>
<name>A0A6A5WY66_9PLEO</name>
<dbReference type="Proteomes" id="UP000799779">
    <property type="component" value="Unassembled WGS sequence"/>
</dbReference>
<feature type="domain" description="Nephrocystin 3-like N-terminal" evidence="2">
    <location>
        <begin position="200"/>
        <end position="363"/>
    </location>
</feature>
<dbReference type="PANTHER" id="PTHR10039">
    <property type="entry name" value="AMELOGENIN"/>
    <property type="match status" value="1"/>
</dbReference>
<evidence type="ECO:0000313" key="3">
    <source>
        <dbReference type="EMBL" id="KAF2006078.1"/>
    </source>
</evidence>
<dbReference type="InterPro" id="IPR056884">
    <property type="entry name" value="NPHP3-like_N"/>
</dbReference>
<proteinExistence type="predicted"/>
<reference evidence="3" key="1">
    <citation type="journal article" date="2020" name="Stud. Mycol.">
        <title>101 Dothideomycetes genomes: a test case for predicting lifestyles and emergence of pathogens.</title>
        <authorList>
            <person name="Haridas S."/>
            <person name="Albert R."/>
            <person name="Binder M."/>
            <person name="Bloem J."/>
            <person name="Labutti K."/>
            <person name="Salamov A."/>
            <person name="Andreopoulos B."/>
            <person name="Baker S."/>
            <person name="Barry K."/>
            <person name="Bills G."/>
            <person name="Bluhm B."/>
            <person name="Cannon C."/>
            <person name="Castanera R."/>
            <person name="Culley D."/>
            <person name="Daum C."/>
            <person name="Ezra D."/>
            <person name="Gonzalez J."/>
            <person name="Henrissat B."/>
            <person name="Kuo A."/>
            <person name="Liang C."/>
            <person name="Lipzen A."/>
            <person name="Lutzoni F."/>
            <person name="Magnuson J."/>
            <person name="Mondo S."/>
            <person name="Nolan M."/>
            <person name="Ohm R."/>
            <person name="Pangilinan J."/>
            <person name="Park H.-J."/>
            <person name="Ramirez L."/>
            <person name="Alfaro M."/>
            <person name="Sun H."/>
            <person name="Tritt A."/>
            <person name="Yoshinaga Y."/>
            <person name="Zwiers L.-H."/>
            <person name="Turgeon B."/>
            <person name="Goodwin S."/>
            <person name="Spatafora J."/>
            <person name="Crous P."/>
            <person name="Grigoriev I."/>
        </authorList>
    </citation>
    <scope>NUCLEOTIDE SEQUENCE</scope>
    <source>
        <strain evidence="3">CBS 123094</strain>
    </source>
</reference>
<accession>A0A6A5WY66</accession>
<sequence length="583" mass="65689">MPVAETLGIVGSIIAIVQISKTIIVACQFYIDTINDAPSDLRVILIEVSTLKGIAKSLQYLTKPNVANSALLDQLASVTGPIEGCKKALKDLERLFPPTSVATKGQGSKRRKLDAAIAALAWPLKAGKAKRLLQEIVQHKTTINLALTAEFVQDLKDVKQKTEWIQDFLSESERNGIYTWLETTNPSNIHNRSQRLYEPGTGAWMLRSSEWPLWIEGKTRCLWVHGIPGAGKSILASHLATEVAKHCDSLSSEHAKFGHAYYYCYFGHNQDEATHFVRWVVGQLCRQSGKVPKELHEVHKSGKNPDMSSLLSILGTTLQAFERVYIVLDAVDESKPRTELLTVIRNLSTDARLSSLALVATSRRYKEIVDVMKTCSTPISMSNPLVQEDIGVLVRSTVQADLRYKEWPEELRREMQETIPKRAKGMFRWAVCQLDALRRLRPDATIIRTALGNLPKTLDETYDRIFLAIPEDDRLSVQHILHWILYNNELFEDNISVRTLLAAVQNSSLGLRSPEAHEIYDMEGLQECCSCLISVDRERLDLGGGRRYERNVVSFAHYTVKEYLESSRVASKKVGYFAFAQEH</sequence>
<evidence type="ECO:0000259" key="2">
    <source>
        <dbReference type="Pfam" id="PF24883"/>
    </source>
</evidence>
<protein>
    <recommendedName>
        <fullName evidence="2">Nephrocystin 3-like N-terminal domain-containing protein</fullName>
    </recommendedName>
</protein>
<keyword evidence="4" id="KW-1185">Reference proteome</keyword>
<dbReference type="InterPro" id="IPR027417">
    <property type="entry name" value="P-loop_NTPase"/>
</dbReference>
<dbReference type="EMBL" id="ML977561">
    <property type="protein sequence ID" value="KAF2006078.1"/>
    <property type="molecule type" value="Genomic_DNA"/>
</dbReference>
<dbReference type="Pfam" id="PF24883">
    <property type="entry name" value="NPHP3_N"/>
    <property type="match status" value="1"/>
</dbReference>